<keyword evidence="3" id="KW-1185">Reference proteome</keyword>
<evidence type="ECO:0000313" key="3">
    <source>
        <dbReference type="Proteomes" id="UP000829999"/>
    </source>
</evidence>
<evidence type="ECO:0000313" key="4">
    <source>
        <dbReference type="RefSeq" id="XP_035452867.2"/>
    </source>
</evidence>
<name>A0A9R0DH00_SPOFR</name>
<dbReference type="OrthoDB" id="7167967at2759"/>
<feature type="region of interest" description="Disordered" evidence="1">
    <location>
        <begin position="73"/>
        <end position="149"/>
    </location>
</feature>
<dbReference type="AlphaFoldDB" id="A0A9R0DH00"/>
<dbReference type="RefSeq" id="XP_035452867.2">
    <property type="nucleotide sequence ID" value="XM_035596974.2"/>
</dbReference>
<evidence type="ECO:0000256" key="1">
    <source>
        <dbReference type="SAM" id="MobiDB-lite"/>
    </source>
</evidence>
<keyword evidence="2" id="KW-0732">Signal</keyword>
<feature type="compositionally biased region" description="Basic residues" evidence="1">
    <location>
        <begin position="94"/>
        <end position="103"/>
    </location>
</feature>
<proteinExistence type="predicted"/>
<dbReference type="Proteomes" id="UP000829999">
    <property type="component" value="Chromosome 18"/>
</dbReference>
<accession>A0A9R0DH00</accession>
<sequence length="394" mass="44956">MQLADILCYVVLTITVTACIAAEEKDNEIEEKEEGKRIISKREATLILEDYPMDRIFQKPKVIYRRISKQRYGPPKSMYGPPKPKYRPPQVSRKPAKKIRKGGPKATAPRYGTPRSTSKHIANINGKRASKNKGNYSKGKARPNNKPGFGHIVKLPHYSFFAVEKPSFGEPPVAHVNDYQEPKQSYGEPPVDSYGAPLKSSTNDIYSTPQSFQETSQPYGVRGFNRHEYQWTKHTQSPDSNYAFSKKKPAYSDNQIYVTPSPKDFNEEAMNLDVADKQVMQDSKFFFRKKRPFYFADSKVLNKPWKSNKQDDFEDEIIVGGQYAEPPGRYMPKVPPHSPMYDDNEEDEDSFTGQHGYVDIDMALSANNSPYSNYKHSNMAFSPQNLNDAFSIVD</sequence>
<protein>
    <submittedName>
        <fullName evidence="4">Uncharacterized protein LOC118277942</fullName>
    </submittedName>
</protein>
<gene>
    <name evidence="4" type="primary">LOC118277942</name>
</gene>
<evidence type="ECO:0000256" key="2">
    <source>
        <dbReference type="SAM" id="SignalP"/>
    </source>
</evidence>
<reference evidence="4" key="1">
    <citation type="submission" date="2025-08" db="UniProtKB">
        <authorList>
            <consortium name="RefSeq"/>
        </authorList>
    </citation>
    <scope>IDENTIFICATION</scope>
    <source>
        <tissue evidence="4">Whole larval tissue</tissue>
    </source>
</reference>
<feature type="chain" id="PRO_5040235770" evidence="2">
    <location>
        <begin position="22"/>
        <end position="394"/>
    </location>
</feature>
<organism evidence="3 4">
    <name type="scientific">Spodoptera frugiperda</name>
    <name type="common">Fall armyworm</name>
    <dbReference type="NCBI Taxonomy" id="7108"/>
    <lineage>
        <taxon>Eukaryota</taxon>
        <taxon>Metazoa</taxon>
        <taxon>Ecdysozoa</taxon>
        <taxon>Arthropoda</taxon>
        <taxon>Hexapoda</taxon>
        <taxon>Insecta</taxon>
        <taxon>Pterygota</taxon>
        <taxon>Neoptera</taxon>
        <taxon>Endopterygota</taxon>
        <taxon>Lepidoptera</taxon>
        <taxon>Glossata</taxon>
        <taxon>Ditrysia</taxon>
        <taxon>Noctuoidea</taxon>
        <taxon>Noctuidae</taxon>
        <taxon>Amphipyrinae</taxon>
        <taxon>Spodoptera</taxon>
    </lineage>
</organism>
<dbReference type="GeneID" id="118277942"/>
<feature type="signal peptide" evidence="2">
    <location>
        <begin position="1"/>
        <end position="21"/>
    </location>
</feature>